<evidence type="ECO:0000256" key="1">
    <source>
        <dbReference type="SAM" id="Phobius"/>
    </source>
</evidence>
<reference evidence="3 4" key="1">
    <citation type="submission" date="2024-02" db="EMBL/GenBank/DDBJ databases">
        <title>New thermophilic sulfur-oxidizing bacteria from a hot springs of the Uzon caldera (Kamchatka, Russia).</title>
        <authorList>
            <person name="Dukat A.M."/>
            <person name="Elcheninov A.G."/>
            <person name="Frolov E.N."/>
        </authorList>
    </citation>
    <scope>NUCLEOTIDE SEQUENCE [LARGE SCALE GENOMIC DNA]</scope>
    <source>
        <strain evidence="3 4">AK1</strain>
    </source>
</reference>
<feature type="transmembrane region" description="Helical" evidence="1">
    <location>
        <begin position="175"/>
        <end position="201"/>
    </location>
</feature>
<keyword evidence="3" id="KW-0547">Nucleotide-binding</keyword>
<accession>A0ABV0EC95</accession>
<evidence type="ECO:0000313" key="4">
    <source>
        <dbReference type="Proteomes" id="UP001482231"/>
    </source>
</evidence>
<dbReference type="Gene3D" id="3.30.565.10">
    <property type="entry name" value="Histidine kinase-like ATPase, C-terminal domain"/>
    <property type="match status" value="1"/>
</dbReference>
<dbReference type="SMART" id="SM00387">
    <property type="entry name" value="HATPase_c"/>
    <property type="match status" value="1"/>
</dbReference>
<dbReference type="InterPro" id="IPR003594">
    <property type="entry name" value="HATPase_dom"/>
</dbReference>
<dbReference type="Pfam" id="PF02518">
    <property type="entry name" value="HATPase_c"/>
    <property type="match status" value="1"/>
</dbReference>
<sequence length="579" mass="64285">MTETPRPSRPDGLRGRPPWWLALMLLTLHASLAWGVQPWWARALLLAHLGFFLLWQPVWRTDQPVGPASGVALALLAALLVLGAGWWTAALWIGVLVGLIGGRAFGIEHRRTRLAALLAVTYLLGMLLGWVVPHLFAAQPVPPPVTALIRFGLPVFPLLLLLLGRDAAASEKPHVVDFIYSLMLFLLVLVLVLGSFALQVISGEHYLLALAGALIALAGLLLVLAWLWQPRAGFAGFGQLLSRYLLSVGLPFEDWLRNLARLAESEREPEAFLRRAMGEIEKLPWVSGGTWRTPEAKGEFGLPTAYCLEISLRRLALDLYTRTHPAPALVMHTRLLVELIEFFYEAKLREQQQRQNAYMQAIHETGARLTHDVKNLLQSLTTLCSAAESSGTDQAEALQALMRRQLPLITTRLDQTLKKLRAPHLVGKEEAPARQWWAALMTRYEDENIEFEAEGEPDDTPIPVDLFDSVADNLLQNALKKRAQQKDILIRVRFAAGPRRAFTVCDTGRPMSQETAARLINAPVVSTTGFGIGLYQAARQAEALGYQLRLLHNEVGRVCFELRPALRLVVANENTPPAS</sequence>
<dbReference type="RefSeq" id="WP_347307156.1">
    <property type="nucleotide sequence ID" value="NZ_JBAJEX010000002.1"/>
</dbReference>
<comment type="caution">
    <text evidence="3">The sequence shown here is derived from an EMBL/GenBank/DDBJ whole genome shotgun (WGS) entry which is preliminary data.</text>
</comment>
<protein>
    <submittedName>
        <fullName evidence="3">ATP-binding protein</fullName>
    </submittedName>
</protein>
<feature type="transmembrane region" description="Helical" evidence="1">
    <location>
        <begin position="71"/>
        <end position="102"/>
    </location>
</feature>
<keyword evidence="3" id="KW-0067">ATP-binding</keyword>
<keyword evidence="1" id="KW-0812">Transmembrane</keyword>
<dbReference type="SUPFAM" id="SSF55874">
    <property type="entry name" value="ATPase domain of HSP90 chaperone/DNA topoisomerase II/histidine kinase"/>
    <property type="match status" value="1"/>
</dbReference>
<name>A0ABV0EC95_9BURK</name>
<feature type="transmembrane region" description="Helical" evidence="1">
    <location>
        <begin position="207"/>
        <end position="228"/>
    </location>
</feature>
<dbReference type="InterPro" id="IPR036890">
    <property type="entry name" value="HATPase_C_sf"/>
</dbReference>
<keyword evidence="4" id="KW-1185">Reference proteome</keyword>
<dbReference type="GO" id="GO:0005524">
    <property type="term" value="F:ATP binding"/>
    <property type="evidence" value="ECO:0007669"/>
    <property type="project" value="UniProtKB-KW"/>
</dbReference>
<organism evidence="3 4">
    <name type="scientific">Thiobacter aerophilum</name>
    <dbReference type="NCBI Taxonomy" id="3121275"/>
    <lineage>
        <taxon>Bacteria</taxon>
        <taxon>Pseudomonadati</taxon>
        <taxon>Pseudomonadota</taxon>
        <taxon>Betaproteobacteria</taxon>
        <taxon>Burkholderiales</taxon>
        <taxon>Thiobacteraceae</taxon>
        <taxon>Thiobacter</taxon>
    </lineage>
</organism>
<keyword evidence="1" id="KW-1133">Transmembrane helix</keyword>
<proteinExistence type="predicted"/>
<evidence type="ECO:0000259" key="2">
    <source>
        <dbReference type="SMART" id="SM00387"/>
    </source>
</evidence>
<dbReference type="Proteomes" id="UP001482231">
    <property type="component" value="Unassembled WGS sequence"/>
</dbReference>
<gene>
    <name evidence="3" type="ORF">V6E02_03355</name>
</gene>
<feature type="transmembrane region" description="Helical" evidence="1">
    <location>
        <begin position="114"/>
        <end position="132"/>
    </location>
</feature>
<feature type="domain" description="Histidine kinase/HSP90-like ATPase" evidence="2">
    <location>
        <begin position="462"/>
        <end position="566"/>
    </location>
</feature>
<feature type="transmembrane region" description="Helical" evidence="1">
    <location>
        <begin position="19"/>
        <end position="36"/>
    </location>
</feature>
<keyword evidence="1" id="KW-0472">Membrane</keyword>
<evidence type="ECO:0000313" key="3">
    <source>
        <dbReference type="EMBL" id="MEO1766251.1"/>
    </source>
</evidence>
<dbReference type="EMBL" id="JBAJEX010000002">
    <property type="protein sequence ID" value="MEO1766251.1"/>
    <property type="molecule type" value="Genomic_DNA"/>
</dbReference>